<sequence>MNLRGIGGHTTSLVALSEFTSIIFSSGEENQIHFFIAKGSVHTVLGRPFLADNKIRLKFSHKQGAIPSYQEPDGRRLCMPICKPQPLGWQTGPPRGMDLCNMAKLVRNTPGKKLENAKRDNTMINLTQKTQDLSISPKSDKFRQDFQNNKWPSNLKRQLEDSTSEDELPSIAYKPIDNNEGTFQILVDGNEKINGNTFKNKTKRKKVRFSEHHELSDEEIIKHIEKDMEIMEEKDKHLKETYYIRFLESPLNHQEEPYGWKLAKP</sequence>
<dbReference type="OrthoDB" id="2507637at2759"/>
<feature type="region of interest" description="Disordered" evidence="1">
    <location>
        <begin position="134"/>
        <end position="168"/>
    </location>
</feature>
<dbReference type="Proteomes" id="UP000765509">
    <property type="component" value="Unassembled WGS sequence"/>
</dbReference>
<proteinExistence type="predicted"/>
<keyword evidence="3" id="KW-1185">Reference proteome</keyword>
<dbReference type="AlphaFoldDB" id="A0A9Q3KJC7"/>
<accession>A0A9Q3KJC7</accession>
<feature type="compositionally biased region" description="Polar residues" evidence="1">
    <location>
        <begin position="145"/>
        <end position="156"/>
    </location>
</feature>
<name>A0A9Q3KJC7_9BASI</name>
<comment type="caution">
    <text evidence="2">The sequence shown here is derived from an EMBL/GenBank/DDBJ whole genome shotgun (WGS) entry which is preliminary data.</text>
</comment>
<protein>
    <submittedName>
        <fullName evidence="2">Uncharacterized protein</fullName>
    </submittedName>
</protein>
<organism evidence="2 3">
    <name type="scientific">Austropuccinia psidii MF-1</name>
    <dbReference type="NCBI Taxonomy" id="1389203"/>
    <lineage>
        <taxon>Eukaryota</taxon>
        <taxon>Fungi</taxon>
        <taxon>Dikarya</taxon>
        <taxon>Basidiomycota</taxon>
        <taxon>Pucciniomycotina</taxon>
        <taxon>Pucciniomycetes</taxon>
        <taxon>Pucciniales</taxon>
        <taxon>Sphaerophragmiaceae</taxon>
        <taxon>Austropuccinia</taxon>
    </lineage>
</organism>
<evidence type="ECO:0000313" key="2">
    <source>
        <dbReference type="EMBL" id="MBW0580839.1"/>
    </source>
</evidence>
<reference evidence="2" key="1">
    <citation type="submission" date="2021-03" db="EMBL/GenBank/DDBJ databases">
        <title>Draft genome sequence of rust myrtle Austropuccinia psidii MF-1, a brazilian biotype.</title>
        <authorList>
            <person name="Quecine M.C."/>
            <person name="Pachon D.M.R."/>
            <person name="Bonatelli M.L."/>
            <person name="Correr F.H."/>
            <person name="Franceschini L.M."/>
            <person name="Leite T.F."/>
            <person name="Margarido G.R.A."/>
            <person name="Almeida C.A."/>
            <person name="Ferrarezi J.A."/>
            <person name="Labate C.A."/>
        </authorList>
    </citation>
    <scope>NUCLEOTIDE SEQUENCE</scope>
    <source>
        <strain evidence="2">MF-1</strain>
    </source>
</reference>
<evidence type="ECO:0000256" key="1">
    <source>
        <dbReference type="SAM" id="MobiDB-lite"/>
    </source>
</evidence>
<gene>
    <name evidence="2" type="ORF">O181_120554</name>
</gene>
<dbReference type="EMBL" id="AVOT02108485">
    <property type="protein sequence ID" value="MBW0580839.1"/>
    <property type="molecule type" value="Genomic_DNA"/>
</dbReference>
<evidence type="ECO:0000313" key="3">
    <source>
        <dbReference type="Proteomes" id="UP000765509"/>
    </source>
</evidence>